<sequence>MAHGASKRITRLGSSVTIYNATDFYSGPFFDDKGQGWSVTGSEILEHNVNGLTGQGLVSTLLVFGAYLRMSDDLPPARTQVQGATPSARP</sequence>
<dbReference type="OrthoDB" id="3787579at2759"/>
<reference evidence="1 2" key="1">
    <citation type="journal article" date="2013" name="PLoS Genet.">
        <title>Plant-symbiotic fungi as chemical engineers: Multi-genome analysis of the Clavicipitaceae reveals dynamics of alkaloid loci.</title>
        <authorList>
            <person name="Schardl C.L."/>
            <person name="Young C.A."/>
            <person name="Hesse U."/>
            <person name="Amyotte S.G."/>
            <person name="Andreeva K."/>
            <person name="Calie P.J."/>
            <person name="Fleetwood D.J."/>
            <person name="Haws D.C."/>
            <person name="Moore N."/>
            <person name="Oeser B."/>
            <person name="Panaccione D.G."/>
            <person name="Schweri K.K."/>
            <person name="Voisey C.R."/>
            <person name="Farman M.L."/>
            <person name="Jaromczyk J.W."/>
            <person name="Roe B.A."/>
            <person name="O'Sullivan D.M."/>
            <person name="Scott B."/>
            <person name="Tudzynski P."/>
            <person name="An Z."/>
            <person name="Arnaoudova E.G."/>
            <person name="Bullock C.T."/>
            <person name="Charlton N.D."/>
            <person name="Chen L."/>
            <person name="Cox M."/>
            <person name="Dinkins R.D."/>
            <person name="Florea S."/>
            <person name="Glenn A.E."/>
            <person name="Gordon A."/>
            <person name="Gueldener U."/>
            <person name="Harris D.R."/>
            <person name="Hollin W."/>
            <person name="Jaromczyk J."/>
            <person name="Johnson R.D."/>
            <person name="Khan A.K."/>
            <person name="Leistner E."/>
            <person name="Leuchtmann A."/>
            <person name="Li C."/>
            <person name="Liu J."/>
            <person name="Liu J."/>
            <person name="Liu M."/>
            <person name="Mace W."/>
            <person name="Machado C."/>
            <person name="Nagabhyru P."/>
            <person name="Pan J."/>
            <person name="Schmid J."/>
            <person name="Sugawara K."/>
            <person name="Steiner U."/>
            <person name="Takach J.E."/>
            <person name="Tanaka E."/>
            <person name="Webb J.S."/>
            <person name="Wilson E.V."/>
            <person name="Wiseman J.L."/>
            <person name="Yoshida R."/>
            <person name="Zeng Z."/>
        </authorList>
    </citation>
    <scope>NUCLEOTIDE SEQUENCE [LARGE SCALE GENOMIC DNA]</scope>
    <source>
        <strain evidence="1 2">20.1</strain>
    </source>
</reference>
<comment type="caution">
    <text evidence="1">The sequence shown here is derived from an EMBL/GenBank/DDBJ whole genome shotgun (WGS) entry which is preliminary data.</text>
</comment>
<dbReference type="VEuPathDB" id="FungiDB:CPUR_08794"/>
<protein>
    <submittedName>
        <fullName evidence="1">Uncharacterized protein</fullName>
    </submittedName>
</protein>
<gene>
    <name evidence="1" type="ORF">CPUR_08794</name>
</gene>
<keyword evidence="2" id="KW-1185">Reference proteome</keyword>
<evidence type="ECO:0000313" key="1">
    <source>
        <dbReference type="EMBL" id="CCE34855.1"/>
    </source>
</evidence>
<name>M1WDK3_CLAP2</name>
<accession>M1WDK3</accession>
<dbReference type="Proteomes" id="UP000016801">
    <property type="component" value="Unassembled WGS sequence"/>
</dbReference>
<evidence type="ECO:0000313" key="2">
    <source>
        <dbReference type="Proteomes" id="UP000016801"/>
    </source>
</evidence>
<dbReference type="AlphaFoldDB" id="M1WDK3"/>
<proteinExistence type="predicted"/>
<dbReference type="EMBL" id="CAGA01000134">
    <property type="protein sequence ID" value="CCE34855.1"/>
    <property type="molecule type" value="Genomic_DNA"/>
</dbReference>
<dbReference type="HOGENOM" id="CLU_2440672_0_0_1"/>
<organism evidence="1 2">
    <name type="scientific">Claviceps purpurea (strain 20.1)</name>
    <name type="common">Ergot fungus</name>
    <name type="synonym">Sphacelia segetum</name>
    <dbReference type="NCBI Taxonomy" id="1111077"/>
    <lineage>
        <taxon>Eukaryota</taxon>
        <taxon>Fungi</taxon>
        <taxon>Dikarya</taxon>
        <taxon>Ascomycota</taxon>
        <taxon>Pezizomycotina</taxon>
        <taxon>Sordariomycetes</taxon>
        <taxon>Hypocreomycetidae</taxon>
        <taxon>Hypocreales</taxon>
        <taxon>Clavicipitaceae</taxon>
        <taxon>Claviceps</taxon>
    </lineage>
</organism>